<reference evidence="6 7" key="1">
    <citation type="submission" date="2018-06" db="EMBL/GenBank/DDBJ databases">
        <title>Genomic Encyclopedia of Type Strains, Phase IV (KMG-IV): sequencing the most valuable type-strain genomes for metagenomic binning, comparative biology and taxonomic classification.</title>
        <authorList>
            <person name="Goeker M."/>
        </authorList>
    </citation>
    <scope>NUCLEOTIDE SEQUENCE [LARGE SCALE GENOMIC DNA]</scope>
    <source>
        <strain evidence="6 7">DSM 24875</strain>
    </source>
</reference>
<dbReference type="PROSITE" id="PS50943">
    <property type="entry name" value="HTH_CROC1"/>
    <property type="match status" value="1"/>
</dbReference>
<evidence type="ECO:0000313" key="7">
    <source>
        <dbReference type="Proteomes" id="UP000253529"/>
    </source>
</evidence>
<feature type="domain" description="HTH cro/C1-type" evidence="5">
    <location>
        <begin position="55"/>
        <end position="108"/>
    </location>
</feature>
<accession>A0A366FD88</accession>
<dbReference type="InterPro" id="IPR009057">
    <property type="entry name" value="Homeodomain-like_sf"/>
</dbReference>
<evidence type="ECO:0000259" key="4">
    <source>
        <dbReference type="PROSITE" id="PS01124"/>
    </source>
</evidence>
<dbReference type="CDD" id="cd00093">
    <property type="entry name" value="HTH_XRE"/>
    <property type="match status" value="1"/>
</dbReference>
<protein>
    <submittedName>
        <fullName evidence="6">AraC-like protein</fullName>
    </submittedName>
</protein>
<dbReference type="SMART" id="SM00342">
    <property type="entry name" value="HTH_ARAC"/>
    <property type="match status" value="1"/>
</dbReference>
<sequence length="447" mass="48139">MPQLRVDRDLQPSGCMLPRMRSRLRVLKPMKRPSDGAGKLRGMSRKAMADIGGRIRSLRMRLDRSEPGFAALLGVEPELVAAWEAGERIDRDALILIAGATDTEMEWLIAGLTPAEVESFHAAARADRRRSRRPDQAVRDDGLVRPRLIMADEPPPPSIAAAWDVQPESGAPAARRRPSALLLDLPGATLVAGRRAAAYRVRPASGLEQVQLKLVLQGRHRFEGPRGRCTIGRGGALFTSSADAGLAAYAPAGRYVSVFLPAASLATRAPRFAARLMTPIAAGSPPLRLIGAYVSSLMLSEDGLDPETARSLAEHFVDLCAILLGAEGDDRALAEARGLRAAQRTAAAQAIEAGATTPGFSAAALALSLGVTEGQLHELFLETGEGFWDRVDARRLDIARARLVDPEFDPMTVAELAFACGFSSLGEFTRLFTARFGVDPADFRRRR</sequence>
<comment type="caution">
    <text evidence="6">The sequence shown here is derived from an EMBL/GenBank/DDBJ whole genome shotgun (WGS) entry which is preliminary data.</text>
</comment>
<dbReference type="GO" id="GO:0043565">
    <property type="term" value="F:sequence-specific DNA binding"/>
    <property type="evidence" value="ECO:0007669"/>
    <property type="project" value="InterPro"/>
</dbReference>
<dbReference type="PANTHER" id="PTHR46796">
    <property type="entry name" value="HTH-TYPE TRANSCRIPTIONAL ACTIVATOR RHAS-RELATED"/>
    <property type="match status" value="1"/>
</dbReference>
<organism evidence="6 7">
    <name type="scientific">Roseiarcus fermentans</name>
    <dbReference type="NCBI Taxonomy" id="1473586"/>
    <lineage>
        <taxon>Bacteria</taxon>
        <taxon>Pseudomonadati</taxon>
        <taxon>Pseudomonadota</taxon>
        <taxon>Alphaproteobacteria</taxon>
        <taxon>Hyphomicrobiales</taxon>
        <taxon>Roseiarcaceae</taxon>
        <taxon>Roseiarcus</taxon>
    </lineage>
</organism>
<dbReference type="GO" id="GO:0003700">
    <property type="term" value="F:DNA-binding transcription factor activity"/>
    <property type="evidence" value="ECO:0007669"/>
    <property type="project" value="InterPro"/>
</dbReference>
<evidence type="ECO:0000313" key="6">
    <source>
        <dbReference type="EMBL" id="RBP11920.1"/>
    </source>
</evidence>
<evidence type="ECO:0000256" key="3">
    <source>
        <dbReference type="ARBA" id="ARBA00023163"/>
    </source>
</evidence>
<keyword evidence="7" id="KW-1185">Reference proteome</keyword>
<dbReference type="InterPro" id="IPR018060">
    <property type="entry name" value="HTH_AraC"/>
</dbReference>
<dbReference type="Proteomes" id="UP000253529">
    <property type="component" value="Unassembled WGS sequence"/>
</dbReference>
<proteinExistence type="predicted"/>
<dbReference type="PRINTS" id="PR00032">
    <property type="entry name" value="HTHARAC"/>
</dbReference>
<dbReference type="SUPFAM" id="SSF47413">
    <property type="entry name" value="lambda repressor-like DNA-binding domains"/>
    <property type="match status" value="1"/>
</dbReference>
<dbReference type="InterPro" id="IPR010982">
    <property type="entry name" value="Lambda_DNA-bd_dom_sf"/>
</dbReference>
<keyword evidence="3" id="KW-0804">Transcription</keyword>
<dbReference type="SUPFAM" id="SSF46689">
    <property type="entry name" value="Homeodomain-like"/>
    <property type="match status" value="1"/>
</dbReference>
<name>A0A366FD88_9HYPH</name>
<gene>
    <name evidence="6" type="ORF">DFR50_11527</name>
</gene>
<evidence type="ECO:0000256" key="2">
    <source>
        <dbReference type="ARBA" id="ARBA00023125"/>
    </source>
</evidence>
<dbReference type="SMART" id="SM00530">
    <property type="entry name" value="HTH_XRE"/>
    <property type="match status" value="1"/>
</dbReference>
<keyword evidence="1" id="KW-0805">Transcription regulation</keyword>
<evidence type="ECO:0000256" key="1">
    <source>
        <dbReference type="ARBA" id="ARBA00023015"/>
    </source>
</evidence>
<dbReference type="AlphaFoldDB" id="A0A366FD88"/>
<dbReference type="EMBL" id="QNRK01000015">
    <property type="protein sequence ID" value="RBP11920.1"/>
    <property type="molecule type" value="Genomic_DNA"/>
</dbReference>
<keyword evidence="2" id="KW-0238">DNA-binding</keyword>
<dbReference type="InterPro" id="IPR020449">
    <property type="entry name" value="Tscrpt_reg_AraC-type_HTH"/>
</dbReference>
<dbReference type="Pfam" id="PF12833">
    <property type="entry name" value="HTH_18"/>
    <property type="match status" value="1"/>
</dbReference>
<dbReference type="InterPro" id="IPR035418">
    <property type="entry name" value="AraC-bd_2"/>
</dbReference>
<dbReference type="InterPro" id="IPR050204">
    <property type="entry name" value="AraC_XylS_family_regulators"/>
</dbReference>
<dbReference type="Pfam" id="PF14525">
    <property type="entry name" value="AraC_binding_2"/>
    <property type="match status" value="1"/>
</dbReference>
<dbReference type="Gene3D" id="1.10.10.60">
    <property type="entry name" value="Homeodomain-like"/>
    <property type="match status" value="1"/>
</dbReference>
<dbReference type="PANTHER" id="PTHR46796:SF6">
    <property type="entry name" value="ARAC SUBFAMILY"/>
    <property type="match status" value="1"/>
</dbReference>
<dbReference type="InterPro" id="IPR001387">
    <property type="entry name" value="Cro/C1-type_HTH"/>
</dbReference>
<dbReference type="Gene3D" id="1.10.260.40">
    <property type="entry name" value="lambda repressor-like DNA-binding domains"/>
    <property type="match status" value="1"/>
</dbReference>
<feature type="domain" description="HTH araC/xylS-type" evidence="4">
    <location>
        <begin position="345"/>
        <end position="446"/>
    </location>
</feature>
<dbReference type="OrthoDB" id="4601794at2"/>
<dbReference type="PROSITE" id="PS01124">
    <property type="entry name" value="HTH_ARAC_FAMILY_2"/>
    <property type="match status" value="1"/>
</dbReference>
<evidence type="ECO:0000259" key="5">
    <source>
        <dbReference type="PROSITE" id="PS50943"/>
    </source>
</evidence>